<protein>
    <recommendedName>
        <fullName evidence="5">IPT/TIG domain-containing protein</fullName>
    </recommendedName>
</protein>
<name>A0ABN2L0G2_9MICO</name>
<feature type="region of interest" description="Disordered" evidence="1">
    <location>
        <begin position="28"/>
        <end position="53"/>
    </location>
</feature>
<proteinExistence type="predicted"/>
<evidence type="ECO:0000256" key="2">
    <source>
        <dbReference type="SAM" id="SignalP"/>
    </source>
</evidence>
<gene>
    <name evidence="3" type="ORF">GCM10009810_31260</name>
</gene>
<reference evidence="3 4" key="1">
    <citation type="journal article" date="2019" name="Int. J. Syst. Evol. Microbiol.">
        <title>The Global Catalogue of Microorganisms (GCM) 10K type strain sequencing project: providing services to taxonomists for standard genome sequencing and annotation.</title>
        <authorList>
            <consortium name="The Broad Institute Genomics Platform"/>
            <consortium name="The Broad Institute Genome Sequencing Center for Infectious Disease"/>
            <person name="Wu L."/>
            <person name="Ma J."/>
        </authorList>
    </citation>
    <scope>NUCLEOTIDE SEQUENCE [LARGE SCALE GENOMIC DNA]</scope>
    <source>
        <strain evidence="3 4">JCM 15591</strain>
    </source>
</reference>
<feature type="compositionally biased region" description="Low complexity" evidence="1">
    <location>
        <begin position="30"/>
        <end position="47"/>
    </location>
</feature>
<dbReference type="EMBL" id="BAAAPN010000082">
    <property type="protein sequence ID" value="GAA1771153.1"/>
    <property type="molecule type" value="Genomic_DNA"/>
</dbReference>
<dbReference type="PROSITE" id="PS51257">
    <property type="entry name" value="PROKAR_LIPOPROTEIN"/>
    <property type="match status" value="1"/>
</dbReference>
<dbReference type="RefSeq" id="WP_344067872.1">
    <property type="nucleotide sequence ID" value="NZ_BAAAPN010000082.1"/>
</dbReference>
<organism evidence="3 4">
    <name type="scientific">Nostocoides vanveenii</name>
    <dbReference type="NCBI Taxonomy" id="330835"/>
    <lineage>
        <taxon>Bacteria</taxon>
        <taxon>Bacillati</taxon>
        <taxon>Actinomycetota</taxon>
        <taxon>Actinomycetes</taxon>
        <taxon>Micrococcales</taxon>
        <taxon>Intrasporangiaceae</taxon>
        <taxon>Nostocoides</taxon>
    </lineage>
</organism>
<evidence type="ECO:0000256" key="1">
    <source>
        <dbReference type="SAM" id="MobiDB-lite"/>
    </source>
</evidence>
<sequence>MRLNRAAWGLTVAAAAGLLLAGCNEGGGTTPSPDASGTSSSTASRSPALKDRSAEVMAGMTAPTEVARTKGKAASELDGATLVIYSLTRTDTSTVLTFALTGPGSGPRLAPGHWPRFPVLKTDKDTYPPVTWLKEPTAEDPWYVVHNPMMWPKADVLTPPQTVLYPSLPAGTTSITLTGTWFEDVTVAVS</sequence>
<dbReference type="Proteomes" id="UP001501475">
    <property type="component" value="Unassembled WGS sequence"/>
</dbReference>
<accession>A0ABN2L0G2</accession>
<feature type="signal peptide" evidence="2">
    <location>
        <begin position="1"/>
        <end position="21"/>
    </location>
</feature>
<feature type="chain" id="PRO_5045547832" description="IPT/TIG domain-containing protein" evidence="2">
    <location>
        <begin position="22"/>
        <end position="190"/>
    </location>
</feature>
<comment type="caution">
    <text evidence="3">The sequence shown here is derived from an EMBL/GenBank/DDBJ whole genome shotgun (WGS) entry which is preliminary data.</text>
</comment>
<keyword evidence="4" id="KW-1185">Reference proteome</keyword>
<keyword evidence="2" id="KW-0732">Signal</keyword>
<evidence type="ECO:0008006" key="5">
    <source>
        <dbReference type="Google" id="ProtNLM"/>
    </source>
</evidence>
<evidence type="ECO:0000313" key="3">
    <source>
        <dbReference type="EMBL" id="GAA1771153.1"/>
    </source>
</evidence>
<evidence type="ECO:0000313" key="4">
    <source>
        <dbReference type="Proteomes" id="UP001501475"/>
    </source>
</evidence>